<reference evidence="7" key="1">
    <citation type="submission" date="2023-07" db="EMBL/GenBank/DDBJ databases">
        <title>30 novel species of actinomycetes from the DSMZ collection.</title>
        <authorList>
            <person name="Nouioui I."/>
        </authorList>
    </citation>
    <scope>NUCLEOTIDE SEQUENCE [LARGE SCALE GENOMIC DNA]</scope>
    <source>
        <strain evidence="7">DSM 41886</strain>
    </source>
</reference>
<evidence type="ECO:0000259" key="5">
    <source>
        <dbReference type="PROSITE" id="PS50240"/>
    </source>
</evidence>
<dbReference type="GO" id="GO:0008233">
    <property type="term" value="F:peptidase activity"/>
    <property type="evidence" value="ECO:0007669"/>
    <property type="project" value="UniProtKB-KW"/>
</dbReference>
<keyword evidence="3" id="KW-0378">Hydrolase</keyword>
<evidence type="ECO:0000256" key="4">
    <source>
        <dbReference type="SAM" id="SignalP"/>
    </source>
</evidence>
<evidence type="ECO:0000256" key="2">
    <source>
        <dbReference type="ARBA" id="ARBA00023157"/>
    </source>
</evidence>
<comment type="caution">
    <text evidence="6">The sequence shown here is derived from an EMBL/GenBank/DDBJ whole genome shotgun (WGS) entry which is preliminary data.</text>
</comment>
<feature type="chain" id="PRO_5046667728" evidence="4">
    <location>
        <begin position="28"/>
        <end position="276"/>
    </location>
</feature>
<dbReference type="InterPro" id="IPR043504">
    <property type="entry name" value="Peptidase_S1_PA_chymotrypsin"/>
</dbReference>
<evidence type="ECO:0000256" key="3">
    <source>
        <dbReference type="RuleBase" id="RU363034"/>
    </source>
</evidence>
<dbReference type="InterPro" id="IPR009003">
    <property type="entry name" value="Peptidase_S1_PA"/>
</dbReference>
<dbReference type="InterPro" id="IPR001314">
    <property type="entry name" value="Peptidase_S1A"/>
</dbReference>
<dbReference type="PROSITE" id="PS50240">
    <property type="entry name" value="TRYPSIN_DOM"/>
    <property type="match status" value="1"/>
</dbReference>
<protein>
    <submittedName>
        <fullName evidence="6">Serine protease</fullName>
    </submittedName>
</protein>
<keyword evidence="3" id="KW-0720">Serine protease</keyword>
<keyword evidence="4" id="KW-0732">Signal</keyword>
<dbReference type="PROSITE" id="PS00135">
    <property type="entry name" value="TRYPSIN_SER"/>
    <property type="match status" value="1"/>
</dbReference>
<dbReference type="EMBL" id="JAVREV010000017">
    <property type="protein sequence ID" value="MDT0446153.1"/>
    <property type="molecule type" value="Genomic_DNA"/>
</dbReference>
<dbReference type="PANTHER" id="PTHR24276">
    <property type="entry name" value="POLYSERASE-RELATED"/>
    <property type="match status" value="1"/>
</dbReference>
<dbReference type="CDD" id="cd00190">
    <property type="entry name" value="Tryp_SPc"/>
    <property type="match status" value="1"/>
</dbReference>
<dbReference type="PANTHER" id="PTHR24276:SF98">
    <property type="entry name" value="FI18310P1-RELATED"/>
    <property type="match status" value="1"/>
</dbReference>
<organism evidence="6 7">
    <name type="scientific">Streptomyces johnsoniae</name>
    <dbReference type="NCBI Taxonomy" id="3075532"/>
    <lineage>
        <taxon>Bacteria</taxon>
        <taxon>Bacillati</taxon>
        <taxon>Actinomycetota</taxon>
        <taxon>Actinomycetes</taxon>
        <taxon>Kitasatosporales</taxon>
        <taxon>Streptomycetaceae</taxon>
        <taxon>Streptomyces</taxon>
    </lineage>
</organism>
<evidence type="ECO:0000313" key="6">
    <source>
        <dbReference type="EMBL" id="MDT0446153.1"/>
    </source>
</evidence>
<dbReference type="InterPro" id="IPR001254">
    <property type="entry name" value="Trypsin_dom"/>
</dbReference>
<dbReference type="Pfam" id="PF00089">
    <property type="entry name" value="Trypsin"/>
    <property type="match status" value="1"/>
</dbReference>
<dbReference type="InterPro" id="IPR050430">
    <property type="entry name" value="Peptidase_S1"/>
</dbReference>
<dbReference type="Proteomes" id="UP001183615">
    <property type="component" value="Unassembled WGS sequence"/>
</dbReference>
<dbReference type="RefSeq" id="WP_311620314.1">
    <property type="nucleotide sequence ID" value="NZ_JAVREV010000017.1"/>
</dbReference>
<sequence>MRHPSRALPIALLLLLTAALPPGTSAAAGGTVVGGHPAPVSAHPWAVALASRELFGDERSGQFCGGAVVGSDTVVTAAHCLSRPVLGVEPAELRDLAVVAGRDDLRGRTGREVPVRAVWKDPDHDERTHAEDLAVLTLAEPLPDHWAIPVAGPGDAVYTPGVAARVFGWGDTSGDGSYATELRSARVRMLPDAACTRAYEGAGNGRYDSPSMVCAGLPDGGRDACQGDSGGPLVAAGRLVGLVSWGTGCGQPGRPGVYTRAAVLAQLPARQQAPER</sequence>
<keyword evidence="3 6" id="KW-0645">Protease</keyword>
<keyword evidence="7" id="KW-1185">Reference proteome</keyword>
<keyword evidence="2" id="KW-1015">Disulfide bond</keyword>
<dbReference type="SUPFAM" id="SSF50494">
    <property type="entry name" value="Trypsin-like serine proteases"/>
    <property type="match status" value="1"/>
</dbReference>
<comment type="similarity">
    <text evidence="1">Belongs to the peptidase S1 family.</text>
</comment>
<dbReference type="Gene3D" id="2.40.10.10">
    <property type="entry name" value="Trypsin-like serine proteases"/>
    <property type="match status" value="1"/>
</dbReference>
<dbReference type="InterPro" id="IPR033116">
    <property type="entry name" value="TRYPSIN_SER"/>
</dbReference>
<accession>A0ABU2SB07</accession>
<proteinExistence type="inferred from homology"/>
<dbReference type="PRINTS" id="PR00722">
    <property type="entry name" value="CHYMOTRYPSIN"/>
</dbReference>
<name>A0ABU2SB07_9ACTN</name>
<dbReference type="GO" id="GO:0006508">
    <property type="term" value="P:proteolysis"/>
    <property type="evidence" value="ECO:0007669"/>
    <property type="project" value="UniProtKB-KW"/>
</dbReference>
<feature type="signal peptide" evidence="4">
    <location>
        <begin position="1"/>
        <end position="27"/>
    </location>
</feature>
<gene>
    <name evidence="6" type="ORF">RM779_26680</name>
</gene>
<evidence type="ECO:0000313" key="7">
    <source>
        <dbReference type="Proteomes" id="UP001183615"/>
    </source>
</evidence>
<dbReference type="InterPro" id="IPR018114">
    <property type="entry name" value="TRYPSIN_HIS"/>
</dbReference>
<evidence type="ECO:0000256" key="1">
    <source>
        <dbReference type="ARBA" id="ARBA00007664"/>
    </source>
</evidence>
<feature type="domain" description="Peptidase S1" evidence="5">
    <location>
        <begin position="32"/>
        <end position="276"/>
    </location>
</feature>
<dbReference type="SMART" id="SM00020">
    <property type="entry name" value="Tryp_SPc"/>
    <property type="match status" value="1"/>
</dbReference>
<dbReference type="PROSITE" id="PS00134">
    <property type="entry name" value="TRYPSIN_HIS"/>
    <property type="match status" value="1"/>
</dbReference>